<dbReference type="OrthoDB" id="9875767at2"/>
<evidence type="ECO:0000313" key="2">
    <source>
        <dbReference type="EMBL" id="PJI92262.1"/>
    </source>
</evidence>
<feature type="transmembrane region" description="Helical" evidence="1">
    <location>
        <begin position="59"/>
        <end position="78"/>
    </location>
</feature>
<feature type="transmembrane region" description="Helical" evidence="1">
    <location>
        <begin position="36"/>
        <end position="53"/>
    </location>
</feature>
<sequence>MQVADRHPKLWIAYLLALLSGQTGLYHLYLGRAGSAVIMTGAIIFVIAISLAAPSQLTGLIVIVVFIALTVIWIFDLVRMKGFVTSAHHAKLQKGSI</sequence>
<dbReference type="Proteomes" id="UP000228531">
    <property type="component" value="Unassembled WGS sequence"/>
</dbReference>
<dbReference type="AlphaFoldDB" id="A0A2M8WMU8"/>
<feature type="transmembrane region" description="Helical" evidence="1">
    <location>
        <begin position="12"/>
        <end position="29"/>
    </location>
</feature>
<keyword evidence="1" id="KW-1133">Transmembrane helix</keyword>
<dbReference type="EMBL" id="PGTY01000001">
    <property type="protein sequence ID" value="PJI92262.1"/>
    <property type="molecule type" value="Genomic_DNA"/>
</dbReference>
<keyword evidence="3" id="KW-1185">Reference proteome</keyword>
<dbReference type="RefSeq" id="WP_100367097.1">
    <property type="nucleotide sequence ID" value="NZ_PGTY01000001.1"/>
</dbReference>
<comment type="caution">
    <text evidence="2">The sequence shown here is derived from an EMBL/GenBank/DDBJ whole genome shotgun (WGS) entry which is preliminary data.</text>
</comment>
<proteinExistence type="predicted"/>
<evidence type="ECO:0000313" key="3">
    <source>
        <dbReference type="Proteomes" id="UP000228531"/>
    </source>
</evidence>
<name>A0A2M8WMU8_9RHOB</name>
<keyword evidence="1" id="KW-0812">Transmembrane</keyword>
<evidence type="ECO:0000256" key="1">
    <source>
        <dbReference type="SAM" id="Phobius"/>
    </source>
</evidence>
<keyword evidence="1" id="KW-0472">Membrane</keyword>
<accession>A0A2M8WMU8</accession>
<evidence type="ECO:0008006" key="4">
    <source>
        <dbReference type="Google" id="ProtNLM"/>
    </source>
</evidence>
<protein>
    <recommendedName>
        <fullName evidence="4">TM2 domain-containing protein</fullName>
    </recommendedName>
</protein>
<reference evidence="2 3" key="1">
    <citation type="submission" date="2017-11" db="EMBL/GenBank/DDBJ databases">
        <title>Genomic Encyclopedia of Archaeal and Bacterial Type Strains, Phase II (KMG-II): From Individual Species to Whole Genera.</title>
        <authorList>
            <person name="Goeker M."/>
        </authorList>
    </citation>
    <scope>NUCLEOTIDE SEQUENCE [LARGE SCALE GENOMIC DNA]</scope>
    <source>
        <strain evidence="2 3">DSM 29128</strain>
    </source>
</reference>
<gene>
    <name evidence="2" type="ORF">BC777_1107</name>
</gene>
<organism evidence="2 3">
    <name type="scientific">Yoonia maricola</name>
    <dbReference type="NCBI Taxonomy" id="420999"/>
    <lineage>
        <taxon>Bacteria</taxon>
        <taxon>Pseudomonadati</taxon>
        <taxon>Pseudomonadota</taxon>
        <taxon>Alphaproteobacteria</taxon>
        <taxon>Rhodobacterales</taxon>
        <taxon>Paracoccaceae</taxon>
        <taxon>Yoonia</taxon>
    </lineage>
</organism>